<evidence type="ECO:0000313" key="1">
    <source>
        <dbReference type="EMBL" id="TGY87926.1"/>
    </source>
</evidence>
<proteinExistence type="predicted"/>
<name>A0A4S2GXW6_9PROT</name>
<accession>A0A4S2GXW6</accession>
<sequence>MTDSALPSAFLDAMMFQYPDWPLIQEIARRAEGRLSLRVGGTVREEVAHPRTPKFVRSRAERFSPLPEPVFDSGDRARAERIARAIHGGGRGLRHLSDALHIVEAERYGAAYFITADRRILDRRTAILEEVRVYPCAPAEMLSILERG</sequence>
<dbReference type="EMBL" id="SRXW01000004">
    <property type="protein sequence ID" value="TGY87926.1"/>
    <property type="molecule type" value="Genomic_DNA"/>
</dbReference>
<protein>
    <recommendedName>
        <fullName evidence="3">PIN domain-containing protein</fullName>
    </recommendedName>
</protein>
<dbReference type="OrthoDB" id="574461at2"/>
<reference evidence="1 2" key="1">
    <citation type="journal article" date="2017" name="Int. J. Syst. Evol. Microbiol.">
        <title>Marinicauda algicola sp. nov., isolated from a marine red alga Rhodosorus marinus.</title>
        <authorList>
            <person name="Jeong S.E."/>
            <person name="Jeon S.H."/>
            <person name="Chun B.H."/>
            <person name="Kim D.W."/>
            <person name="Jeon C.O."/>
        </authorList>
    </citation>
    <scope>NUCLEOTIDE SEQUENCE [LARGE SCALE GENOMIC DNA]</scope>
    <source>
        <strain evidence="1 2">JCM 31718</strain>
    </source>
</reference>
<keyword evidence="2" id="KW-1185">Reference proteome</keyword>
<evidence type="ECO:0008006" key="3">
    <source>
        <dbReference type="Google" id="ProtNLM"/>
    </source>
</evidence>
<dbReference type="RefSeq" id="WP_135996872.1">
    <property type="nucleotide sequence ID" value="NZ_CP071057.1"/>
</dbReference>
<comment type="caution">
    <text evidence="1">The sequence shown here is derived from an EMBL/GenBank/DDBJ whole genome shotgun (WGS) entry which is preliminary data.</text>
</comment>
<dbReference type="AlphaFoldDB" id="A0A4S2GXW6"/>
<organism evidence="1 2">
    <name type="scientific">Marinicauda algicola</name>
    <dbReference type="NCBI Taxonomy" id="2029849"/>
    <lineage>
        <taxon>Bacteria</taxon>
        <taxon>Pseudomonadati</taxon>
        <taxon>Pseudomonadota</taxon>
        <taxon>Alphaproteobacteria</taxon>
        <taxon>Maricaulales</taxon>
        <taxon>Maricaulaceae</taxon>
        <taxon>Marinicauda</taxon>
    </lineage>
</organism>
<dbReference type="Proteomes" id="UP000308054">
    <property type="component" value="Unassembled WGS sequence"/>
</dbReference>
<dbReference type="CDD" id="cd09854">
    <property type="entry name" value="PIN_VapC-like"/>
    <property type="match status" value="1"/>
</dbReference>
<evidence type="ECO:0000313" key="2">
    <source>
        <dbReference type="Proteomes" id="UP000308054"/>
    </source>
</evidence>
<gene>
    <name evidence="1" type="ORF">E5163_13520</name>
</gene>